<name>A0A4C1TIJ5_EUMVA</name>
<evidence type="ECO:0000313" key="1">
    <source>
        <dbReference type="EMBL" id="GBP14369.1"/>
    </source>
</evidence>
<dbReference type="Proteomes" id="UP000299102">
    <property type="component" value="Unassembled WGS sequence"/>
</dbReference>
<evidence type="ECO:0000313" key="2">
    <source>
        <dbReference type="Proteomes" id="UP000299102"/>
    </source>
</evidence>
<sequence>MYSAGSSANNASWTPFDGCGISLTYTEYVRIQAFHAPRWGVVIFGSVAVKLATMTLPRDASLVWGLHGYAGKAA</sequence>
<proteinExistence type="predicted"/>
<gene>
    <name evidence="1" type="ORF">EVAR_92361_1</name>
</gene>
<organism evidence="1 2">
    <name type="scientific">Eumeta variegata</name>
    <name type="common">Bagworm moth</name>
    <name type="synonym">Eumeta japonica</name>
    <dbReference type="NCBI Taxonomy" id="151549"/>
    <lineage>
        <taxon>Eukaryota</taxon>
        <taxon>Metazoa</taxon>
        <taxon>Ecdysozoa</taxon>
        <taxon>Arthropoda</taxon>
        <taxon>Hexapoda</taxon>
        <taxon>Insecta</taxon>
        <taxon>Pterygota</taxon>
        <taxon>Neoptera</taxon>
        <taxon>Endopterygota</taxon>
        <taxon>Lepidoptera</taxon>
        <taxon>Glossata</taxon>
        <taxon>Ditrysia</taxon>
        <taxon>Tineoidea</taxon>
        <taxon>Psychidae</taxon>
        <taxon>Oiketicinae</taxon>
        <taxon>Eumeta</taxon>
    </lineage>
</organism>
<comment type="caution">
    <text evidence="1">The sequence shown here is derived from an EMBL/GenBank/DDBJ whole genome shotgun (WGS) entry which is preliminary data.</text>
</comment>
<accession>A0A4C1TIJ5</accession>
<protein>
    <submittedName>
        <fullName evidence="1">Uncharacterized protein</fullName>
    </submittedName>
</protein>
<dbReference type="AlphaFoldDB" id="A0A4C1TIJ5"/>
<reference evidence="1 2" key="1">
    <citation type="journal article" date="2019" name="Commun. Biol.">
        <title>The bagworm genome reveals a unique fibroin gene that provides high tensile strength.</title>
        <authorList>
            <person name="Kono N."/>
            <person name="Nakamura H."/>
            <person name="Ohtoshi R."/>
            <person name="Tomita M."/>
            <person name="Numata K."/>
            <person name="Arakawa K."/>
        </authorList>
    </citation>
    <scope>NUCLEOTIDE SEQUENCE [LARGE SCALE GENOMIC DNA]</scope>
</reference>
<dbReference type="EMBL" id="BGZK01000063">
    <property type="protein sequence ID" value="GBP14369.1"/>
    <property type="molecule type" value="Genomic_DNA"/>
</dbReference>
<keyword evidence="2" id="KW-1185">Reference proteome</keyword>